<evidence type="ECO:0000259" key="8">
    <source>
        <dbReference type="Pfam" id="PF02776"/>
    </source>
</evidence>
<proteinExistence type="inferred from homology"/>
<reference evidence="9 10" key="1">
    <citation type="submission" date="2018-02" db="EMBL/GenBank/DDBJ databases">
        <authorList>
            <person name="Cohen D.B."/>
            <person name="Kent A.D."/>
        </authorList>
    </citation>
    <scope>NUCLEOTIDE SEQUENCE [LARGE SCALE GENOMIC DNA]</scope>
    <source>
        <strain evidence="9">1</strain>
    </source>
</reference>
<accession>A0A2N9JB42</accession>
<evidence type="ECO:0000256" key="5">
    <source>
        <dbReference type="ARBA" id="ARBA00023211"/>
    </source>
</evidence>
<dbReference type="AlphaFoldDB" id="A0A2N9JB42"/>
<dbReference type="SUPFAM" id="SSF52518">
    <property type="entry name" value="Thiamin diphosphate-binding fold (THDP-binding)"/>
    <property type="match status" value="2"/>
</dbReference>
<evidence type="ECO:0000256" key="3">
    <source>
        <dbReference type="ARBA" id="ARBA00022842"/>
    </source>
</evidence>
<evidence type="ECO:0000259" key="7">
    <source>
        <dbReference type="Pfam" id="PF02775"/>
    </source>
</evidence>
<dbReference type="OrthoDB" id="9791859at2"/>
<sequence>MSSPQCAAAIVAQLLAQGVRDVVLAPGSRSAPLALALARAESSGSLRLHVRYDERSAGFLALGLAKGGGVPVAVVTTSGTAVGNLLPAVMEAHHAQVPLVVISADRPAALVGFGANQTTDQARLFEPFVRWSARVSSGAPAASWTAQAAKACLIAAGPASRHPGPVHLNVELAEPLVGDSDQPVVRPVRQPAAAGAEPVTLPAGPRTLLICGDASPAVGAVVARLARAAGLPLVAEPSSNARCAALRTGRLLLAGALADQVERVVVFGHPTLSRPVNRLLARADVELIVVSANADWVDPGWRASLVVRGVAFEGADADPDWLEQWTAADAEVGDALDRLLAAQSALTGPAVAAKVLACVGDGALVLGSSQPIRDADLAAETPAEVFANRGLAGIDGTVSTAVGIATAVGRPVTLLCGDLTYLHDVNGLAVGLGERRPDLRIVVADDGGGSIFATLEYGEALYADAFERVFATPSGVDVALLTEAHGVPVRRVATAAELQQALQAPIVGTDVVVVTVDRTGRRTLNEAVNALVNQQ</sequence>
<dbReference type="RefSeq" id="WP_105184621.1">
    <property type="nucleotide sequence ID" value="NZ_BAAAGO010000024.1"/>
</dbReference>
<organism evidence="9 10">
    <name type="scientific">Micropruina glycogenica</name>
    <dbReference type="NCBI Taxonomy" id="75385"/>
    <lineage>
        <taxon>Bacteria</taxon>
        <taxon>Bacillati</taxon>
        <taxon>Actinomycetota</taxon>
        <taxon>Actinomycetes</taxon>
        <taxon>Propionibacteriales</taxon>
        <taxon>Nocardioidaceae</taxon>
        <taxon>Micropruina</taxon>
    </lineage>
</organism>
<dbReference type="Gene3D" id="3.40.50.1220">
    <property type="entry name" value="TPP-binding domain"/>
    <property type="match status" value="1"/>
</dbReference>
<dbReference type="EMBL" id="LT985188">
    <property type="protein sequence ID" value="SPD85367.1"/>
    <property type="molecule type" value="Genomic_DNA"/>
</dbReference>
<dbReference type="PIRSF" id="PIRSF004983">
    <property type="entry name" value="MenD"/>
    <property type="match status" value="1"/>
</dbReference>
<keyword evidence="10" id="KW-1185">Reference proteome</keyword>
<dbReference type="CDD" id="cd02009">
    <property type="entry name" value="TPP_SHCHC_synthase"/>
    <property type="match status" value="1"/>
</dbReference>
<keyword evidence="1 6" id="KW-0808">Transferase</keyword>
<comment type="similarity">
    <text evidence="6">Belongs to the TPP enzyme family. MenD subfamily.</text>
</comment>
<gene>
    <name evidence="6 9" type="primary">menD</name>
    <name evidence="9" type="ORF">MPLG2_0331</name>
</gene>
<comment type="catalytic activity">
    <reaction evidence="6">
        <text>isochorismate + 2-oxoglutarate + H(+) = 5-enolpyruvoyl-6-hydroxy-2-succinyl-cyclohex-3-ene-1-carboxylate + CO2</text>
        <dbReference type="Rhea" id="RHEA:25593"/>
        <dbReference type="ChEBI" id="CHEBI:15378"/>
        <dbReference type="ChEBI" id="CHEBI:16526"/>
        <dbReference type="ChEBI" id="CHEBI:16810"/>
        <dbReference type="ChEBI" id="CHEBI:29780"/>
        <dbReference type="ChEBI" id="CHEBI:58818"/>
        <dbReference type="EC" id="2.2.1.9"/>
    </reaction>
</comment>
<evidence type="ECO:0000313" key="9">
    <source>
        <dbReference type="EMBL" id="SPD85367.1"/>
    </source>
</evidence>
<dbReference type="InterPro" id="IPR004433">
    <property type="entry name" value="MenaQ_synth_MenD"/>
</dbReference>
<dbReference type="InterPro" id="IPR029061">
    <property type="entry name" value="THDP-binding"/>
</dbReference>
<keyword evidence="5 6" id="KW-0464">Manganese</keyword>
<feature type="domain" description="Thiamine pyrophosphate enzyme TPP-binding" evidence="7">
    <location>
        <begin position="379"/>
        <end position="514"/>
    </location>
</feature>
<dbReference type="EC" id="2.2.1.9" evidence="6"/>
<feature type="domain" description="Thiamine pyrophosphate enzyme N-terminal TPP-binding" evidence="8">
    <location>
        <begin position="7"/>
        <end position="122"/>
    </location>
</feature>
<dbReference type="Gene3D" id="3.40.50.970">
    <property type="match status" value="2"/>
</dbReference>
<evidence type="ECO:0000256" key="2">
    <source>
        <dbReference type="ARBA" id="ARBA00022723"/>
    </source>
</evidence>
<comment type="cofactor">
    <cofactor evidence="6">
        <name>thiamine diphosphate</name>
        <dbReference type="ChEBI" id="CHEBI:58937"/>
    </cofactor>
    <text evidence="6">Binds 1 thiamine pyrophosphate per subunit.</text>
</comment>
<protein>
    <recommendedName>
        <fullName evidence="6">2-succinyl-5-enolpyruvyl-6-hydroxy-3-cyclohexene-1-carboxylate synthase</fullName>
        <shortName evidence="6">SEPHCHC synthase</shortName>
        <ecNumber evidence="6">2.2.1.9</ecNumber>
    </recommendedName>
    <alternativeName>
        <fullName evidence="6">Menaquinone biosynthesis protein MenD</fullName>
    </alternativeName>
</protein>
<dbReference type="PANTHER" id="PTHR42916">
    <property type="entry name" value="2-SUCCINYL-5-ENOLPYRUVYL-6-HYDROXY-3-CYCLOHEXENE-1-CARBOXYLATE SYNTHASE"/>
    <property type="match status" value="1"/>
</dbReference>
<dbReference type="GO" id="GO:0000287">
    <property type="term" value="F:magnesium ion binding"/>
    <property type="evidence" value="ECO:0007669"/>
    <property type="project" value="UniProtKB-UniRule"/>
</dbReference>
<name>A0A2N9JB42_9ACTN</name>
<dbReference type="InterPro" id="IPR012001">
    <property type="entry name" value="Thiamin_PyroP_enz_TPP-bd_dom"/>
</dbReference>
<dbReference type="GO" id="GO:0030145">
    <property type="term" value="F:manganese ion binding"/>
    <property type="evidence" value="ECO:0007669"/>
    <property type="project" value="UniProtKB-UniRule"/>
</dbReference>
<comment type="function">
    <text evidence="6">Catalyzes the thiamine diphosphate-dependent decarboxylation of 2-oxoglutarate and the subsequent addition of the resulting succinic semialdehyde-thiamine pyrophosphate anion to isochorismate to yield 2-succinyl-5-enolpyruvyl-6-hydroxy-3-cyclohexene-1-carboxylate (SEPHCHC).</text>
</comment>
<dbReference type="Pfam" id="PF02775">
    <property type="entry name" value="TPP_enzyme_C"/>
    <property type="match status" value="1"/>
</dbReference>
<keyword evidence="2 6" id="KW-0479">Metal-binding</keyword>
<keyword evidence="3 6" id="KW-0460">Magnesium</keyword>
<dbReference type="UniPathway" id="UPA00079"/>
<evidence type="ECO:0000256" key="6">
    <source>
        <dbReference type="HAMAP-Rule" id="MF_01659"/>
    </source>
</evidence>
<comment type="pathway">
    <text evidence="6">Quinol/quinone metabolism; 1,4-dihydroxy-2-naphthoate biosynthesis; 1,4-dihydroxy-2-naphthoate from chorismate: step 2/7.</text>
</comment>
<dbReference type="CDD" id="cd07037">
    <property type="entry name" value="TPP_PYR_MenD"/>
    <property type="match status" value="1"/>
</dbReference>
<comment type="subunit">
    <text evidence="6">Homodimer.</text>
</comment>
<dbReference type="GO" id="GO:0070204">
    <property type="term" value="F:2-succinyl-5-enolpyruvyl-6-hydroxy-3-cyclohexene-1-carboxylic-acid synthase activity"/>
    <property type="evidence" value="ECO:0007669"/>
    <property type="project" value="UniProtKB-UniRule"/>
</dbReference>
<evidence type="ECO:0000256" key="1">
    <source>
        <dbReference type="ARBA" id="ARBA00022679"/>
    </source>
</evidence>
<dbReference type="PANTHER" id="PTHR42916:SF1">
    <property type="entry name" value="PROTEIN PHYLLO, CHLOROPLASTIC"/>
    <property type="match status" value="1"/>
</dbReference>
<dbReference type="GO" id="GO:0030976">
    <property type="term" value="F:thiamine pyrophosphate binding"/>
    <property type="evidence" value="ECO:0007669"/>
    <property type="project" value="UniProtKB-UniRule"/>
</dbReference>
<comment type="cofactor">
    <cofactor evidence="6">
        <name>Mg(2+)</name>
        <dbReference type="ChEBI" id="CHEBI:18420"/>
    </cofactor>
    <cofactor evidence="6">
        <name>Mn(2+)</name>
        <dbReference type="ChEBI" id="CHEBI:29035"/>
    </cofactor>
</comment>
<evidence type="ECO:0000256" key="4">
    <source>
        <dbReference type="ARBA" id="ARBA00023052"/>
    </source>
</evidence>
<dbReference type="NCBIfam" id="TIGR00173">
    <property type="entry name" value="menD"/>
    <property type="match status" value="1"/>
</dbReference>
<dbReference type="InterPro" id="IPR011766">
    <property type="entry name" value="TPP_enzyme_TPP-bd"/>
</dbReference>
<dbReference type="GO" id="GO:0009234">
    <property type="term" value="P:menaquinone biosynthetic process"/>
    <property type="evidence" value="ECO:0007669"/>
    <property type="project" value="UniProtKB-UniRule"/>
</dbReference>
<comment type="pathway">
    <text evidence="6">Quinol/quinone metabolism; menaquinone biosynthesis.</text>
</comment>
<keyword evidence="6" id="KW-0474">Menaquinone biosynthesis</keyword>
<dbReference type="HAMAP" id="MF_01659">
    <property type="entry name" value="MenD"/>
    <property type="match status" value="1"/>
</dbReference>
<dbReference type="Proteomes" id="UP000238164">
    <property type="component" value="Chromosome 1"/>
</dbReference>
<dbReference type="KEGG" id="mgg:MPLG2_0331"/>
<dbReference type="UniPathway" id="UPA01057">
    <property type="reaction ID" value="UER00164"/>
</dbReference>
<keyword evidence="4 6" id="KW-0786">Thiamine pyrophosphate</keyword>
<evidence type="ECO:0000313" key="10">
    <source>
        <dbReference type="Proteomes" id="UP000238164"/>
    </source>
</evidence>
<dbReference type="Pfam" id="PF02776">
    <property type="entry name" value="TPP_enzyme_N"/>
    <property type="match status" value="1"/>
</dbReference>